<dbReference type="AlphaFoldDB" id="A0AA90E9L7"/>
<evidence type="ECO:0000313" key="2">
    <source>
        <dbReference type="Proteomes" id="UP001066455"/>
    </source>
</evidence>
<protein>
    <recommendedName>
        <fullName evidence="3">Thioredoxin domain-containing protein</fullName>
    </recommendedName>
</protein>
<reference evidence="1" key="1">
    <citation type="submission" date="2022-02" db="EMBL/GenBank/DDBJ databases">
        <title>Crop Bioprotection Bacillus Genome Sequencing.</title>
        <authorList>
            <person name="Dunlap C."/>
        </authorList>
    </citation>
    <scope>NUCLEOTIDE SEQUENCE</scope>
    <source>
        <strain evidence="1">T20C14</strain>
    </source>
</reference>
<dbReference type="GeneID" id="76976314"/>
<dbReference type="Proteomes" id="UP001066455">
    <property type="component" value="Unassembled WGS sequence"/>
</dbReference>
<dbReference type="RefSeq" id="WP_234112978.1">
    <property type="nucleotide sequence ID" value="NZ_CP059494.1"/>
</dbReference>
<gene>
    <name evidence="1" type="ORF">MOE73_13975</name>
</gene>
<dbReference type="EMBL" id="JALAXI010000012">
    <property type="protein sequence ID" value="MCY9281174.1"/>
    <property type="molecule type" value="Genomic_DNA"/>
</dbReference>
<proteinExistence type="predicted"/>
<organism evidence="1 2">
    <name type="scientific">Bacillus haynesii</name>
    <dbReference type="NCBI Taxonomy" id="1925021"/>
    <lineage>
        <taxon>Bacteria</taxon>
        <taxon>Bacillati</taxon>
        <taxon>Bacillota</taxon>
        <taxon>Bacilli</taxon>
        <taxon>Bacillales</taxon>
        <taxon>Bacillaceae</taxon>
        <taxon>Bacillus</taxon>
    </lineage>
</organism>
<evidence type="ECO:0000313" key="1">
    <source>
        <dbReference type="EMBL" id="MCY9281174.1"/>
    </source>
</evidence>
<name>A0AA90E9L7_9BACI</name>
<accession>A0AA90E9L7</accession>
<evidence type="ECO:0008006" key="3">
    <source>
        <dbReference type="Google" id="ProtNLM"/>
    </source>
</evidence>
<comment type="caution">
    <text evidence="1">The sequence shown here is derived from an EMBL/GenBank/DDBJ whole genome shotgun (WGS) entry which is preliminary data.</text>
</comment>
<sequence length="76" mass="8980">MEQEVAYYDALLDLKKEFPEQVSNMEISHDKGQWKKEVKIFPSLLLVNDKKVLVKIEGKIKDKDKIVKLLQKELKH</sequence>